<comment type="caution">
    <text evidence="3">The sequence shown here is derived from an EMBL/GenBank/DDBJ whole genome shotgun (WGS) entry which is preliminary data.</text>
</comment>
<name>A0A8J7P9T3_9BACT</name>
<feature type="region of interest" description="Disordered" evidence="1">
    <location>
        <begin position="64"/>
        <end position="84"/>
    </location>
</feature>
<keyword evidence="2" id="KW-0472">Membrane</keyword>
<dbReference type="EMBL" id="JAFLCK010000037">
    <property type="protein sequence ID" value="MBN8662389.1"/>
    <property type="molecule type" value="Genomic_DNA"/>
</dbReference>
<sequence length="84" mass="9705">MKTWILKVWNNKFVRDRILAIIFLILMFANFTAAYHGTTDGEKLPGLVGGMISLLVILAFVFDDYDPDDEDPNKNPDRYKGRLR</sequence>
<evidence type="ECO:0000256" key="2">
    <source>
        <dbReference type="SAM" id="Phobius"/>
    </source>
</evidence>
<evidence type="ECO:0000256" key="1">
    <source>
        <dbReference type="SAM" id="MobiDB-lite"/>
    </source>
</evidence>
<dbReference type="AlphaFoldDB" id="A0A8J7P9T3"/>
<organism evidence="3 4">
    <name type="scientific">Candidatus Obscuribacter phosphatis</name>
    <dbReference type="NCBI Taxonomy" id="1906157"/>
    <lineage>
        <taxon>Bacteria</taxon>
        <taxon>Bacillati</taxon>
        <taxon>Candidatus Melainabacteria</taxon>
        <taxon>Candidatus Obscuribacterales</taxon>
        <taxon>Candidatus Obscuribacteraceae</taxon>
        <taxon>Candidatus Obscuribacter</taxon>
    </lineage>
</organism>
<reference evidence="3" key="1">
    <citation type="submission" date="2021-02" db="EMBL/GenBank/DDBJ databases">
        <title>Genome-Resolved Metagenomics of a Microbial Community Performing Photosynthetic Biological Nutrient Removal.</title>
        <authorList>
            <person name="Mcdaniel E.A."/>
        </authorList>
    </citation>
    <scope>NUCLEOTIDE SEQUENCE</scope>
    <source>
        <strain evidence="3">UWPOB_OBS1</strain>
    </source>
</reference>
<evidence type="ECO:0000313" key="3">
    <source>
        <dbReference type="EMBL" id="MBN8662389.1"/>
    </source>
</evidence>
<feature type="compositionally biased region" description="Basic and acidic residues" evidence="1">
    <location>
        <begin position="72"/>
        <end position="84"/>
    </location>
</feature>
<gene>
    <name evidence="3" type="ORF">J0M35_18615</name>
</gene>
<evidence type="ECO:0000313" key="4">
    <source>
        <dbReference type="Proteomes" id="UP000664277"/>
    </source>
</evidence>
<dbReference type="Proteomes" id="UP000664277">
    <property type="component" value="Unassembled WGS sequence"/>
</dbReference>
<feature type="transmembrane region" description="Helical" evidence="2">
    <location>
        <begin position="44"/>
        <end position="62"/>
    </location>
</feature>
<keyword evidence="2" id="KW-1133">Transmembrane helix</keyword>
<accession>A0A8J7P9T3</accession>
<protein>
    <submittedName>
        <fullName evidence="3">Uncharacterized protein</fullName>
    </submittedName>
</protein>
<proteinExistence type="predicted"/>
<keyword evidence="2" id="KW-0812">Transmembrane</keyword>